<dbReference type="InterPro" id="IPR019851">
    <property type="entry name" value="CRISPR-assoc_Cas1_ECOLI"/>
</dbReference>
<organism evidence="9 10">
    <name type="scientific">Ruminococcus callidus ATCC 27760</name>
    <dbReference type="NCBI Taxonomy" id="411473"/>
    <lineage>
        <taxon>Bacteria</taxon>
        <taxon>Bacillati</taxon>
        <taxon>Bacillota</taxon>
        <taxon>Clostridia</taxon>
        <taxon>Eubacteriales</taxon>
        <taxon>Oscillospiraceae</taxon>
        <taxon>Ruminococcus</taxon>
    </lineage>
</organism>
<comment type="cofactor">
    <cofactor evidence="8">
        <name>Mg(2+)</name>
        <dbReference type="ChEBI" id="CHEBI:18420"/>
    </cofactor>
    <cofactor evidence="8">
        <name>Mn(2+)</name>
        <dbReference type="ChEBI" id="CHEBI:29035"/>
    </cofactor>
</comment>
<dbReference type="HAMAP" id="MF_01470">
    <property type="entry name" value="Cas1"/>
    <property type="match status" value="1"/>
</dbReference>
<dbReference type="GO" id="GO:0051607">
    <property type="term" value="P:defense response to virus"/>
    <property type="evidence" value="ECO:0007669"/>
    <property type="project" value="UniProtKB-UniRule"/>
</dbReference>
<proteinExistence type="inferred from homology"/>
<comment type="subunit">
    <text evidence="8">Homodimer, forms a heterotetramer with a Cas2 homodimer.</text>
</comment>
<dbReference type="InterPro" id="IPR050646">
    <property type="entry name" value="Cas1"/>
</dbReference>
<dbReference type="GO" id="GO:0043571">
    <property type="term" value="P:maintenance of CRISPR repeat elements"/>
    <property type="evidence" value="ECO:0007669"/>
    <property type="project" value="UniProtKB-UniRule"/>
</dbReference>
<dbReference type="GO" id="GO:0003677">
    <property type="term" value="F:DNA binding"/>
    <property type="evidence" value="ECO:0007669"/>
    <property type="project" value="UniProtKB-KW"/>
</dbReference>
<dbReference type="CDD" id="cd09719">
    <property type="entry name" value="Cas1_I-E"/>
    <property type="match status" value="1"/>
</dbReference>
<dbReference type="InterPro" id="IPR042211">
    <property type="entry name" value="CRISPR-assoc_Cas1_N"/>
</dbReference>
<dbReference type="InterPro" id="IPR042206">
    <property type="entry name" value="CRISPR-assoc_Cas1_C"/>
</dbReference>
<dbReference type="Gene3D" id="1.20.120.920">
    <property type="entry name" value="CRISPR-associated endonuclease Cas1, C-terminal domain"/>
    <property type="match status" value="1"/>
</dbReference>
<dbReference type="GO" id="GO:0004520">
    <property type="term" value="F:DNA endonuclease activity"/>
    <property type="evidence" value="ECO:0007669"/>
    <property type="project" value="InterPro"/>
</dbReference>
<evidence type="ECO:0000256" key="7">
    <source>
        <dbReference type="ARBA" id="ARBA00023125"/>
    </source>
</evidence>
<evidence type="ECO:0000256" key="3">
    <source>
        <dbReference type="ARBA" id="ARBA00022759"/>
    </source>
</evidence>
<feature type="binding site" evidence="8">
    <location>
        <position position="227"/>
    </location>
    <ligand>
        <name>Mn(2+)</name>
        <dbReference type="ChEBI" id="CHEBI:29035"/>
    </ligand>
</feature>
<evidence type="ECO:0000313" key="10">
    <source>
        <dbReference type="Proteomes" id="UP000016662"/>
    </source>
</evidence>
<feature type="binding site" evidence="8">
    <location>
        <position position="147"/>
    </location>
    <ligand>
        <name>Mn(2+)</name>
        <dbReference type="ChEBI" id="CHEBI:29035"/>
    </ligand>
</feature>
<keyword evidence="4 8" id="KW-0378">Hydrolase</keyword>
<dbReference type="GO" id="GO:0046872">
    <property type="term" value="F:metal ion binding"/>
    <property type="evidence" value="ECO:0007669"/>
    <property type="project" value="UniProtKB-UniRule"/>
</dbReference>
<dbReference type="PANTHER" id="PTHR34353:SF3">
    <property type="entry name" value="CRISPR-ASSOCIATED ENDONUCLEASE CAS1"/>
    <property type="match status" value="1"/>
</dbReference>
<dbReference type="NCBIfam" id="TIGR00287">
    <property type="entry name" value="cas1"/>
    <property type="match status" value="1"/>
</dbReference>
<evidence type="ECO:0000256" key="8">
    <source>
        <dbReference type="HAMAP-Rule" id="MF_01470"/>
    </source>
</evidence>
<dbReference type="InterPro" id="IPR033641">
    <property type="entry name" value="Cas1_I-E"/>
</dbReference>
<dbReference type="EMBL" id="AWVF01000143">
    <property type="protein sequence ID" value="ERJ96451.1"/>
    <property type="molecule type" value="Genomic_DNA"/>
</dbReference>
<dbReference type="GO" id="GO:0016787">
    <property type="term" value="F:hydrolase activity"/>
    <property type="evidence" value="ECO:0007669"/>
    <property type="project" value="UniProtKB-KW"/>
</dbReference>
<keyword evidence="8" id="KW-0464">Manganese</keyword>
<accession>U2KD34</accession>
<dbReference type="RefSeq" id="WP_021682646.1">
    <property type="nucleotide sequence ID" value="NZ_KI260433.1"/>
</dbReference>
<evidence type="ECO:0000256" key="4">
    <source>
        <dbReference type="ARBA" id="ARBA00022801"/>
    </source>
</evidence>
<dbReference type="eggNOG" id="COG1518">
    <property type="taxonomic scope" value="Bacteria"/>
</dbReference>
<dbReference type="STRING" id="411473.RUMCAL_01183"/>
<dbReference type="PANTHER" id="PTHR34353">
    <property type="entry name" value="CRISPR-ASSOCIATED ENDONUCLEASE CAS1 1"/>
    <property type="match status" value="1"/>
</dbReference>
<name>U2KD34_9FIRM</name>
<keyword evidence="7 8" id="KW-0238">DNA-binding</keyword>
<feature type="binding site" evidence="8">
    <location>
        <position position="214"/>
    </location>
    <ligand>
        <name>Mn(2+)</name>
        <dbReference type="ChEBI" id="CHEBI:29035"/>
    </ligand>
</feature>
<dbReference type="AlphaFoldDB" id="U2KD34"/>
<dbReference type="EC" id="3.1.-.-" evidence="8"/>
<evidence type="ECO:0000256" key="2">
    <source>
        <dbReference type="ARBA" id="ARBA00022723"/>
    </source>
</evidence>
<keyword evidence="10" id="KW-1185">Reference proteome</keyword>
<dbReference type="PATRIC" id="fig|411473.3.peg.974"/>
<keyword evidence="1 8" id="KW-0540">Nuclease</keyword>
<protein>
    <recommendedName>
        <fullName evidence="8">CRISPR-associated endonuclease Cas1</fullName>
        <ecNumber evidence="8">3.1.-.-</ecNumber>
    </recommendedName>
</protein>
<comment type="caution">
    <text evidence="9">The sequence shown here is derived from an EMBL/GenBank/DDBJ whole genome shotgun (WGS) entry which is preliminary data.</text>
</comment>
<evidence type="ECO:0000256" key="6">
    <source>
        <dbReference type="ARBA" id="ARBA00023118"/>
    </source>
</evidence>
<gene>
    <name evidence="8" type="primary">cas1</name>
    <name evidence="9" type="ORF">RUMCAL_01183</name>
</gene>
<keyword evidence="3 8" id="KW-0255">Endonuclease</keyword>
<evidence type="ECO:0000256" key="5">
    <source>
        <dbReference type="ARBA" id="ARBA00022842"/>
    </source>
</evidence>
<keyword evidence="2 8" id="KW-0479">Metal-binding</keyword>
<comment type="function">
    <text evidence="8">CRISPR (clustered regularly interspaced short palindromic repeat), is an adaptive immune system that provides protection against mobile genetic elements (viruses, transposable elements and conjugative plasmids). CRISPR clusters contain spacers, sequences complementary to antecedent mobile elements, and target invading nucleic acids. CRISPR clusters are transcribed and processed into CRISPR RNA (crRNA). Acts as a dsDNA endonuclease. Involved in the integration of spacer DNA into the CRISPR cassette.</text>
</comment>
<sequence>MAEQNGMEKPDLQALPTINDRMTFLYLEHCKIHREDGAITARDLEGTLYIPAAAITVLLLGPGTDISHRAMELIGDTGISVIWVGEHGVRYYAHGRALNSHSTLLEKQAKLVSNTRKHLDVVRKMYEMRFADADVSGMTLQQLRGREGARMRKIYREQAKKWDVSWDGRKYDAEDFSASDPVNQALSAGNVCLYGLASAVITALGCAPSLGFIHVGHEFSFAYDIADLYKAEVTIPLAFELAAEEPPDLPNIMRRRVRNVFSETKLLERMVKDVKYLLQESQPQEQQEVVYLWDNLKEHVEYGISYGKYEEEI</sequence>
<comment type="similarity">
    <text evidence="8">Belongs to the CRISPR-associated endonuclease Cas1 family.</text>
</comment>
<evidence type="ECO:0000313" key="9">
    <source>
        <dbReference type="EMBL" id="ERJ96451.1"/>
    </source>
</evidence>
<dbReference type="InterPro" id="IPR002729">
    <property type="entry name" value="CRISPR-assoc_Cas1"/>
</dbReference>
<dbReference type="Pfam" id="PF01867">
    <property type="entry name" value="Cas_Cas1"/>
    <property type="match status" value="2"/>
</dbReference>
<dbReference type="Proteomes" id="UP000016662">
    <property type="component" value="Unassembled WGS sequence"/>
</dbReference>
<evidence type="ECO:0000256" key="1">
    <source>
        <dbReference type="ARBA" id="ARBA00022722"/>
    </source>
</evidence>
<keyword evidence="6 8" id="KW-0051">Antiviral defense</keyword>
<dbReference type="Gene3D" id="3.100.10.20">
    <property type="entry name" value="CRISPR-associated endonuclease Cas1, N-terminal domain"/>
    <property type="match status" value="1"/>
</dbReference>
<reference evidence="9 10" key="1">
    <citation type="submission" date="2013-07" db="EMBL/GenBank/DDBJ databases">
        <authorList>
            <person name="Weinstock G."/>
            <person name="Sodergren E."/>
            <person name="Wylie T."/>
            <person name="Fulton L."/>
            <person name="Fulton R."/>
            <person name="Fronick C."/>
            <person name="O'Laughlin M."/>
            <person name="Godfrey J."/>
            <person name="Miner T."/>
            <person name="Herter B."/>
            <person name="Appelbaum E."/>
            <person name="Cordes M."/>
            <person name="Lek S."/>
            <person name="Wollam A."/>
            <person name="Pepin K.H."/>
            <person name="Palsikar V.B."/>
            <person name="Mitreva M."/>
            <person name="Wilson R.K."/>
        </authorList>
    </citation>
    <scope>NUCLEOTIDE SEQUENCE [LARGE SCALE GENOMIC DNA]</scope>
    <source>
        <strain evidence="9 10">ATCC 27760</strain>
    </source>
</reference>
<dbReference type="HOGENOM" id="CLU_077904_0_0_9"/>
<keyword evidence="5 8" id="KW-0460">Magnesium</keyword>
<dbReference type="NCBIfam" id="TIGR03638">
    <property type="entry name" value="cas1_ECOLI"/>
    <property type="match status" value="1"/>
</dbReference>